<feature type="domain" description="PE" evidence="16">
    <location>
        <begin position="5"/>
        <end position="68"/>
    </location>
</feature>
<sequence length="719" mass="79306">MSSHLLVTPEALAATAQDAAGIESVLRAANAAVATPTERSLADGDEVSVDIRALSDVRAPEYQWASARKPVRQLRPVSGSGEWSSAESAELYGIRNWGSGYVDINEAGEVILRVPANGRVATVSLMEIIAGMRQRGMQMPVLLRLNNVLEAQIALLNDSFAKAIQANRYQSRYRGVFPIKVNQQCSVIEEMTRVGAKYGYGLEAGSKAELLIALTQLEPDNGYIVCNGYKDEEFVDLALQSMRLGFNCLIVLETPTELPIILESSRRLGVRPLLGVRVKLAAKVAGHWNDSSGDRSIFGLTSAQVVELIDDLRKHEMLDCLQLLHYHLGSQIPSIRDIRRGVQEACRYYVALRQEGAPLGYLDLGGGLGVDYDGSRTNSNCSTNYSLDEYCTGVIETIISTLGPAGVPHPTVITESGRATVAHSSILLFNILDVTTFEPADAPPTVPEDEHELVKNLREVLNGITAKTAKDAFSAASRFREEIRELFRRGQIRLRSLSLAENIFLHVARVIVGVLQGLRCVPAGFEGLEESLADIYYGNFSVFQSLPDVWAIEHVFPIIPVHRHNEAPTRRAILADITCDSDGKIDKFIESSGLKRTLPVHAWNEKKEYYLGVFLVGAYQETLGDLHNLMGDTNLASVRVHGDGTFEFVREMSGDSISDVLSYVGYDEQRLLEQLRRTAEQAVCNQRITLAHRQELVESFTASLRGYTYHEGAGTCRRR</sequence>
<keyword evidence="12" id="KW-0456">Lyase</keyword>
<dbReference type="PANTHER" id="PTHR43295:SF9">
    <property type="entry name" value="BIOSYNTHETIC ARGININE DECARBOXYLASE"/>
    <property type="match status" value="1"/>
</dbReference>
<name>A0A653ECQ9_9MYCO</name>
<evidence type="ECO:0000256" key="8">
    <source>
        <dbReference type="ARBA" id="ARBA00022842"/>
    </source>
</evidence>
<protein>
    <recommendedName>
        <fullName evidence="5 13">Arginine decarboxylase</fullName>
        <ecNumber evidence="5 13">4.1.1.19</ecNumber>
    </recommendedName>
</protein>
<evidence type="ECO:0000256" key="6">
    <source>
        <dbReference type="ARBA" id="ARBA00022723"/>
    </source>
</evidence>
<dbReference type="InterPro" id="IPR000084">
    <property type="entry name" value="PE-PGRS_N"/>
</dbReference>
<evidence type="ECO:0000256" key="13">
    <source>
        <dbReference type="NCBIfam" id="TIGR01273"/>
    </source>
</evidence>
<evidence type="ECO:0000256" key="14">
    <source>
        <dbReference type="PIRSR" id="PIRSR001336-50"/>
    </source>
</evidence>
<dbReference type="PANTHER" id="PTHR43295">
    <property type="entry name" value="ARGININE DECARBOXYLASE"/>
    <property type="match status" value="1"/>
</dbReference>
<dbReference type="PROSITE" id="PS00879">
    <property type="entry name" value="ODR_DC_2_2"/>
    <property type="match status" value="1"/>
</dbReference>
<evidence type="ECO:0000256" key="2">
    <source>
        <dbReference type="ARBA" id="ARBA00001946"/>
    </source>
</evidence>
<keyword evidence="9 14" id="KW-0663">Pyridoxal phosphate</keyword>
<dbReference type="Pfam" id="PF00934">
    <property type="entry name" value="PE"/>
    <property type="match status" value="1"/>
</dbReference>
<dbReference type="Pfam" id="PF02784">
    <property type="entry name" value="Orn_Arg_deC_N"/>
    <property type="match status" value="1"/>
</dbReference>
<dbReference type="Gene3D" id="1.10.287.3440">
    <property type="match status" value="1"/>
</dbReference>
<dbReference type="PROSITE" id="PS00878">
    <property type="entry name" value="ODR_DC_2_1"/>
    <property type="match status" value="1"/>
</dbReference>
<accession>A0A653ECQ9</accession>
<dbReference type="EC" id="4.1.1.19" evidence="5 13"/>
<evidence type="ECO:0000256" key="4">
    <source>
        <dbReference type="ARBA" id="ARBA00008357"/>
    </source>
</evidence>
<dbReference type="AlphaFoldDB" id="A0A653ECQ9"/>
<dbReference type="GO" id="GO:0008295">
    <property type="term" value="P:spermidine biosynthetic process"/>
    <property type="evidence" value="ECO:0007669"/>
    <property type="project" value="UniProtKB-UniRule"/>
</dbReference>
<dbReference type="Gene3D" id="1.20.58.930">
    <property type="match status" value="1"/>
</dbReference>
<evidence type="ECO:0000313" key="20">
    <source>
        <dbReference type="EMBL" id="VTO95316.1"/>
    </source>
</evidence>
<evidence type="ECO:0000256" key="7">
    <source>
        <dbReference type="ARBA" id="ARBA00022793"/>
    </source>
</evidence>
<dbReference type="NCBIfam" id="NF003763">
    <property type="entry name" value="PRK05354.1"/>
    <property type="match status" value="1"/>
</dbReference>
<evidence type="ECO:0000256" key="10">
    <source>
        <dbReference type="ARBA" id="ARBA00023066"/>
    </source>
</evidence>
<proteinExistence type="inferred from homology"/>
<evidence type="ECO:0000256" key="12">
    <source>
        <dbReference type="ARBA" id="ARBA00023239"/>
    </source>
</evidence>
<organism evidence="20">
    <name type="scientific">Mycobacterium riyadhense</name>
    <dbReference type="NCBI Taxonomy" id="486698"/>
    <lineage>
        <taxon>Bacteria</taxon>
        <taxon>Bacillati</taxon>
        <taxon>Actinomycetota</taxon>
        <taxon>Actinomycetes</taxon>
        <taxon>Mycobacteriales</taxon>
        <taxon>Mycobacteriaceae</taxon>
        <taxon>Mycobacterium</taxon>
    </lineage>
</organism>
<dbReference type="InterPro" id="IPR000183">
    <property type="entry name" value="Orn/DAP/Arg_de-COase"/>
</dbReference>
<comment type="similarity">
    <text evidence="4">Belongs to the Orn/Lys/Arg decarboxylase class-II family. SpeA subfamily.</text>
</comment>
<evidence type="ECO:0000256" key="5">
    <source>
        <dbReference type="ARBA" id="ARBA00012426"/>
    </source>
</evidence>
<evidence type="ECO:0000256" key="15">
    <source>
        <dbReference type="PIRSR" id="PIRSR600183-50"/>
    </source>
</evidence>
<keyword evidence="8" id="KW-0460">Magnesium</keyword>
<feature type="domain" description="Orn/DAP/Arg decarboxylase 2 N-terminal" evidence="17">
    <location>
        <begin position="167"/>
        <end position="422"/>
    </location>
</feature>
<evidence type="ECO:0000259" key="17">
    <source>
        <dbReference type="Pfam" id="PF02784"/>
    </source>
</evidence>
<keyword evidence="7" id="KW-0210">Decarboxylase</keyword>
<dbReference type="Pfam" id="PF17810">
    <property type="entry name" value="Arg_decarb_HB"/>
    <property type="match status" value="1"/>
</dbReference>
<dbReference type="CDD" id="cd06830">
    <property type="entry name" value="PLPDE_III_ADC"/>
    <property type="match status" value="1"/>
</dbReference>
<dbReference type="Pfam" id="PF17944">
    <property type="entry name" value="Arg_decarbox_C"/>
    <property type="match status" value="1"/>
</dbReference>
<dbReference type="InterPro" id="IPR009006">
    <property type="entry name" value="Ala_racemase/Decarboxylase_C"/>
</dbReference>
<dbReference type="SUPFAM" id="SSF51419">
    <property type="entry name" value="PLP-binding barrel"/>
    <property type="match status" value="1"/>
</dbReference>
<dbReference type="GO" id="GO:0008792">
    <property type="term" value="F:arginine decarboxylase activity"/>
    <property type="evidence" value="ECO:0007669"/>
    <property type="project" value="UniProtKB-UniRule"/>
</dbReference>
<reference evidence="20" key="1">
    <citation type="submission" date="2019-05" db="EMBL/GenBank/DDBJ databases">
        <authorList>
            <person name="Naeem R."/>
            <person name="Antony C."/>
            <person name="Guan Q."/>
        </authorList>
    </citation>
    <scope>NUCLEOTIDE SEQUENCE</scope>
    <source>
        <strain evidence="20">2</strain>
    </source>
</reference>
<dbReference type="PIRSF" id="PIRSF001336">
    <property type="entry name" value="Arg_decrbxlase"/>
    <property type="match status" value="1"/>
</dbReference>
<feature type="active site" description="Proton donor" evidence="15">
    <location>
        <position position="579"/>
    </location>
</feature>
<comment type="cofactor">
    <cofactor evidence="1 14">
        <name>pyridoxal 5'-phosphate</name>
        <dbReference type="ChEBI" id="CHEBI:597326"/>
    </cofactor>
</comment>
<keyword evidence="11" id="KW-0620">Polyamine biosynthesis</keyword>
<comment type="function">
    <text evidence="3">Catalyzes the biosynthesis of agmatine from arginine.</text>
</comment>
<dbReference type="EMBL" id="LR589066">
    <property type="protein sequence ID" value="VTO95316.1"/>
    <property type="molecule type" value="Genomic_DNA"/>
</dbReference>
<dbReference type="InterPro" id="IPR029066">
    <property type="entry name" value="PLP-binding_barrel"/>
</dbReference>
<feature type="domain" description="Arginine decarboxylase helical bundle" evidence="18">
    <location>
        <begin position="448"/>
        <end position="522"/>
    </location>
</feature>
<dbReference type="PRINTS" id="PR01179">
    <property type="entry name" value="ODADCRBXLASE"/>
</dbReference>
<dbReference type="SUPFAM" id="SSF140459">
    <property type="entry name" value="PE/PPE dimer-like"/>
    <property type="match status" value="1"/>
</dbReference>
<evidence type="ECO:0000259" key="18">
    <source>
        <dbReference type="Pfam" id="PF17810"/>
    </source>
</evidence>
<dbReference type="GO" id="GO:0046872">
    <property type="term" value="F:metal ion binding"/>
    <property type="evidence" value="ECO:0007669"/>
    <property type="project" value="UniProtKB-KW"/>
</dbReference>
<dbReference type="InterPro" id="IPR022653">
    <property type="entry name" value="De-COase2_pyr-phos_BS"/>
</dbReference>
<evidence type="ECO:0000256" key="1">
    <source>
        <dbReference type="ARBA" id="ARBA00001933"/>
    </source>
</evidence>
<evidence type="ECO:0000256" key="3">
    <source>
        <dbReference type="ARBA" id="ARBA00002257"/>
    </source>
</evidence>
<dbReference type="InterPro" id="IPR040634">
    <property type="entry name" value="Arg_decarb_HB"/>
</dbReference>
<evidence type="ECO:0000256" key="11">
    <source>
        <dbReference type="ARBA" id="ARBA00023115"/>
    </source>
</evidence>
<keyword evidence="10" id="KW-0745">Spermidine biosynthesis</keyword>
<dbReference type="Gene3D" id="2.40.37.10">
    <property type="entry name" value="Lyase, Ornithine Decarboxylase, Chain A, domain 1"/>
    <property type="match status" value="1"/>
</dbReference>
<comment type="cofactor">
    <cofactor evidence="2">
        <name>Mg(2+)</name>
        <dbReference type="ChEBI" id="CHEBI:18420"/>
    </cofactor>
</comment>
<gene>
    <name evidence="20" type="primary">speA_1</name>
    <name evidence="20" type="ORF">BIN_B_00794</name>
</gene>
<dbReference type="InterPro" id="IPR002985">
    <property type="entry name" value="Arg_decrbxlase"/>
</dbReference>
<feature type="modified residue" description="N6-(pyridoxal phosphate)lysine" evidence="14">
    <location>
        <position position="180"/>
    </location>
</feature>
<evidence type="ECO:0000259" key="19">
    <source>
        <dbReference type="Pfam" id="PF17944"/>
    </source>
</evidence>
<dbReference type="InterPro" id="IPR041128">
    <property type="entry name" value="Arg_decarbox_C"/>
</dbReference>
<keyword evidence="6" id="KW-0479">Metal-binding</keyword>
<evidence type="ECO:0000256" key="9">
    <source>
        <dbReference type="ARBA" id="ARBA00022898"/>
    </source>
</evidence>
<dbReference type="PRINTS" id="PR01180">
    <property type="entry name" value="ARGDCRBXLASE"/>
</dbReference>
<dbReference type="SUPFAM" id="SSF50621">
    <property type="entry name" value="Alanine racemase C-terminal domain-like"/>
    <property type="match status" value="1"/>
</dbReference>
<dbReference type="Gene3D" id="1.10.287.850">
    <property type="entry name" value="HP0062-like domain"/>
    <property type="match status" value="1"/>
</dbReference>
<dbReference type="InterPro" id="IPR022644">
    <property type="entry name" value="De-COase2_N"/>
</dbReference>
<feature type="domain" description="Arginine decarboxylase C-terminal helical" evidence="19">
    <location>
        <begin position="657"/>
        <end position="710"/>
    </location>
</feature>
<dbReference type="InterPro" id="IPR038332">
    <property type="entry name" value="PPE_sf"/>
</dbReference>
<evidence type="ECO:0000259" key="16">
    <source>
        <dbReference type="Pfam" id="PF00934"/>
    </source>
</evidence>
<dbReference type="GO" id="GO:0006527">
    <property type="term" value="P:L-arginine catabolic process"/>
    <property type="evidence" value="ECO:0007669"/>
    <property type="project" value="InterPro"/>
</dbReference>
<dbReference type="Gene3D" id="3.20.20.10">
    <property type="entry name" value="Alanine racemase"/>
    <property type="match status" value="1"/>
</dbReference>
<dbReference type="InterPro" id="IPR022657">
    <property type="entry name" value="De-COase2_CS"/>
</dbReference>
<dbReference type="NCBIfam" id="TIGR01273">
    <property type="entry name" value="speA"/>
    <property type="match status" value="1"/>
</dbReference>